<dbReference type="Gene3D" id="1.25.40.430">
    <property type="match status" value="1"/>
</dbReference>
<keyword evidence="6" id="KW-0137">Centromere</keyword>
<dbReference type="STRING" id="86630.A0A367K349"/>
<feature type="region of interest" description="Disordered" evidence="8">
    <location>
        <begin position="48"/>
        <end position="68"/>
    </location>
</feature>
<dbReference type="GO" id="GO:0051754">
    <property type="term" value="P:meiotic sister chromatid cohesion, centromeric"/>
    <property type="evidence" value="ECO:0007669"/>
    <property type="project" value="TreeGrafter"/>
</dbReference>
<dbReference type="AlphaFoldDB" id="A0A367K349"/>
<evidence type="ECO:0000313" key="11">
    <source>
        <dbReference type="EMBL" id="RCH96682.1"/>
    </source>
</evidence>
<dbReference type="GO" id="GO:0007094">
    <property type="term" value="P:mitotic spindle assembly checkpoint signaling"/>
    <property type="evidence" value="ECO:0007669"/>
    <property type="project" value="InterPro"/>
</dbReference>
<feature type="binding site" evidence="7">
    <location>
        <position position="515"/>
    </location>
    <ligand>
        <name>ATP</name>
        <dbReference type="ChEBI" id="CHEBI:30616"/>
    </ligand>
</feature>
<sequence>MDPGYKLLQHIKTVPNLINEDPSITTPKNSSFVDLPWSEFSKLLKHPTSSSTSIASSSTNSNQSSDNEEEENLSLEPFFLWSFFMFLSRSKIEELDDPLRYYEQKIVNQVKKSDPNLAKITLEKVIHTYKHDPRYQNNPRYLKLWLIYIFDLSQDKRIERFELLINYRIGHKLALLYEAVTHEQIQQNRLNDAHNSLLLGLKNNAIPTKRLRRTYEQFKSQNWIDFDQSEYTLLNYSNEYNNHALNDQHDGDDSNDDEHLLLYDTTNYFMDNKNLSSQLNWLRTQLEHYARASILREIDYNGREISVEELRVKHNPAMRVKSAYRHHPLILTQKVLNQPKPATQPKPISQSNPITQFAQQITSPAHVFLQPPSPSHEKPSSSGQQQKSLCKTPPVLEQEIPQTAAAEDELPLTDTKVVVLPHSPAFVQEQINKTSARQCSNYHVIKDSAFPIHRALSSWFIYDKKKNLWRPSAKKEKESFITLRNDRYLVLGQLGEGGMAQVYLVQHNQKFYALKVQQPPCPWEYYIHHQMRQRRVSGLCLLPIIQYYYYNDTSFLLMPYVRHGTLLEAYNQYTAVQKVMPEPIVLLFTGQFMQQASLLHNINIAHNDLKLDNVMLITRKEGAMPAVVLIDFGYSVDMAIIKGSKCKATWPPACPQSGYPFLNTEYDPIYADYWEIAAGAHRLLFGEQMRTIQREGKFVIRQKIKRYWHADLWSSFFEFMLNPHKPSQNNTEKLLSEFKKVSVPDQLVNECIQLVCR</sequence>
<keyword evidence="2" id="KW-0158">Chromosome</keyword>
<feature type="compositionally biased region" description="Low complexity" evidence="8">
    <location>
        <begin position="48"/>
        <end position="65"/>
    </location>
</feature>
<dbReference type="PANTHER" id="PTHR14030">
    <property type="entry name" value="MITOTIC CHECKPOINT SERINE/THREONINE-PROTEIN KINASE BUB1"/>
    <property type="match status" value="1"/>
</dbReference>
<dbReference type="GO" id="GO:0005524">
    <property type="term" value="F:ATP binding"/>
    <property type="evidence" value="ECO:0007669"/>
    <property type="project" value="UniProtKB-UniRule"/>
</dbReference>
<feature type="region of interest" description="Disordered" evidence="8">
    <location>
        <begin position="367"/>
        <end position="390"/>
    </location>
</feature>
<dbReference type="Pfam" id="PF00069">
    <property type="entry name" value="Pkinase"/>
    <property type="match status" value="1"/>
</dbReference>
<dbReference type="Pfam" id="PF08311">
    <property type="entry name" value="Mad3_BUB1_I"/>
    <property type="match status" value="1"/>
</dbReference>
<dbReference type="GO" id="GO:0004672">
    <property type="term" value="F:protein kinase activity"/>
    <property type="evidence" value="ECO:0007669"/>
    <property type="project" value="InterPro"/>
</dbReference>
<organism evidence="11 12">
    <name type="scientific">Rhizopus azygosporus</name>
    <name type="common">Rhizopus microsporus var. azygosporus</name>
    <dbReference type="NCBI Taxonomy" id="86630"/>
    <lineage>
        <taxon>Eukaryota</taxon>
        <taxon>Fungi</taxon>
        <taxon>Fungi incertae sedis</taxon>
        <taxon>Mucoromycota</taxon>
        <taxon>Mucoromycotina</taxon>
        <taxon>Mucoromycetes</taxon>
        <taxon>Mucorales</taxon>
        <taxon>Mucorineae</taxon>
        <taxon>Rhizopodaceae</taxon>
        <taxon>Rhizopus</taxon>
    </lineage>
</organism>
<evidence type="ECO:0000256" key="8">
    <source>
        <dbReference type="SAM" id="MobiDB-lite"/>
    </source>
</evidence>
<dbReference type="SMART" id="SM00777">
    <property type="entry name" value="Mad3_BUB1_I"/>
    <property type="match status" value="1"/>
</dbReference>
<comment type="subcellular location">
    <subcellularLocation>
        <location evidence="1">Chromosome</location>
        <location evidence="1">Centromere</location>
        <location evidence="1">Kinetochore</location>
    </subcellularLocation>
</comment>
<dbReference type="EMBL" id="PJQL01000346">
    <property type="protein sequence ID" value="RCH96682.1"/>
    <property type="molecule type" value="Genomic_DNA"/>
</dbReference>
<dbReference type="GO" id="GO:0000776">
    <property type="term" value="C:kinetochore"/>
    <property type="evidence" value="ECO:0007669"/>
    <property type="project" value="UniProtKB-KW"/>
</dbReference>
<dbReference type="InterPro" id="IPR017441">
    <property type="entry name" value="Protein_kinase_ATP_BS"/>
</dbReference>
<feature type="domain" description="BUB1 N-terminal" evidence="10">
    <location>
        <begin position="80"/>
        <end position="254"/>
    </location>
</feature>
<evidence type="ECO:0000256" key="6">
    <source>
        <dbReference type="ARBA" id="ARBA00023328"/>
    </source>
</evidence>
<evidence type="ECO:0008006" key="13">
    <source>
        <dbReference type="Google" id="ProtNLM"/>
    </source>
</evidence>
<evidence type="ECO:0000256" key="2">
    <source>
        <dbReference type="ARBA" id="ARBA00022454"/>
    </source>
</evidence>
<comment type="caution">
    <text evidence="11">The sequence shown here is derived from an EMBL/GenBank/DDBJ whole genome shotgun (WGS) entry which is preliminary data.</text>
</comment>
<evidence type="ECO:0000256" key="1">
    <source>
        <dbReference type="ARBA" id="ARBA00004629"/>
    </source>
</evidence>
<protein>
    <recommendedName>
        <fullName evidence="13">Protein kinase domain-containing protein</fullName>
    </recommendedName>
</protein>
<dbReference type="InterPro" id="IPR013212">
    <property type="entry name" value="Mad3/Bub1_I"/>
</dbReference>
<accession>A0A367K349</accession>
<evidence type="ECO:0000259" key="10">
    <source>
        <dbReference type="PROSITE" id="PS51489"/>
    </source>
</evidence>
<dbReference type="PROSITE" id="PS51489">
    <property type="entry name" value="BUB1_N"/>
    <property type="match status" value="1"/>
</dbReference>
<gene>
    <name evidence="11" type="ORF">CU097_014088</name>
</gene>
<name>A0A367K349_RHIAZ</name>
<dbReference type="Gene3D" id="1.10.510.10">
    <property type="entry name" value="Transferase(Phosphotransferase) domain 1"/>
    <property type="match status" value="1"/>
</dbReference>
<evidence type="ECO:0000256" key="4">
    <source>
        <dbReference type="ARBA" id="ARBA00022838"/>
    </source>
</evidence>
<dbReference type="PANTHER" id="PTHR14030:SF4">
    <property type="entry name" value="BUB1 KINASE, ISOFORM A-RELATED"/>
    <property type="match status" value="1"/>
</dbReference>
<dbReference type="SUPFAM" id="SSF56112">
    <property type="entry name" value="Protein kinase-like (PK-like)"/>
    <property type="match status" value="1"/>
</dbReference>
<dbReference type="InterPro" id="IPR011009">
    <property type="entry name" value="Kinase-like_dom_sf"/>
</dbReference>
<dbReference type="InterPro" id="IPR000719">
    <property type="entry name" value="Prot_kinase_dom"/>
</dbReference>
<dbReference type="OrthoDB" id="248495at2759"/>
<dbReference type="SMART" id="SM00220">
    <property type="entry name" value="S_TKc"/>
    <property type="match status" value="1"/>
</dbReference>
<dbReference type="Proteomes" id="UP000252139">
    <property type="component" value="Unassembled WGS sequence"/>
</dbReference>
<evidence type="ECO:0000256" key="7">
    <source>
        <dbReference type="PROSITE-ProRule" id="PRU10141"/>
    </source>
</evidence>
<keyword evidence="12" id="KW-1185">Reference proteome</keyword>
<keyword evidence="4" id="KW-0995">Kinetochore</keyword>
<evidence type="ECO:0000256" key="3">
    <source>
        <dbReference type="ARBA" id="ARBA00022741"/>
    </source>
</evidence>
<dbReference type="PROSITE" id="PS50011">
    <property type="entry name" value="PROTEIN_KINASE_DOM"/>
    <property type="match status" value="1"/>
</dbReference>
<keyword evidence="3 7" id="KW-0547">Nucleotide-binding</keyword>
<reference evidence="11 12" key="1">
    <citation type="journal article" date="2018" name="G3 (Bethesda)">
        <title>Phylogenetic and Phylogenomic Definition of Rhizopus Species.</title>
        <authorList>
            <person name="Gryganskyi A.P."/>
            <person name="Golan J."/>
            <person name="Dolatabadi S."/>
            <person name="Mondo S."/>
            <person name="Robb S."/>
            <person name="Idnurm A."/>
            <person name="Muszewska A."/>
            <person name="Steczkiewicz K."/>
            <person name="Masonjones S."/>
            <person name="Liao H.L."/>
            <person name="Gajdeczka M.T."/>
            <person name="Anike F."/>
            <person name="Vuek A."/>
            <person name="Anishchenko I.M."/>
            <person name="Voigt K."/>
            <person name="de Hoog G.S."/>
            <person name="Smith M.E."/>
            <person name="Heitman J."/>
            <person name="Vilgalys R."/>
            <person name="Stajich J.E."/>
        </authorList>
    </citation>
    <scope>NUCLEOTIDE SEQUENCE [LARGE SCALE GENOMIC DNA]</scope>
    <source>
        <strain evidence="11 12">CBS 357.93</strain>
    </source>
</reference>
<evidence type="ECO:0000313" key="12">
    <source>
        <dbReference type="Proteomes" id="UP000252139"/>
    </source>
</evidence>
<evidence type="ECO:0000259" key="9">
    <source>
        <dbReference type="PROSITE" id="PS50011"/>
    </source>
</evidence>
<dbReference type="PROSITE" id="PS00108">
    <property type="entry name" value="PROTEIN_KINASE_ST"/>
    <property type="match status" value="1"/>
</dbReference>
<keyword evidence="5 7" id="KW-0067">ATP-binding</keyword>
<dbReference type="GO" id="GO:0032991">
    <property type="term" value="C:protein-containing complex"/>
    <property type="evidence" value="ECO:0007669"/>
    <property type="project" value="UniProtKB-ARBA"/>
</dbReference>
<dbReference type="InterPro" id="IPR008271">
    <property type="entry name" value="Ser/Thr_kinase_AS"/>
</dbReference>
<proteinExistence type="predicted"/>
<dbReference type="InterPro" id="IPR015661">
    <property type="entry name" value="Bub1/Mad3"/>
</dbReference>
<feature type="domain" description="Protein kinase" evidence="9">
    <location>
        <begin position="488"/>
        <end position="757"/>
    </location>
</feature>
<dbReference type="PROSITE" id="PS00107">
    <property type="entry name" value="PROTEIN_KINASE_ATP"/>
    <property type="match status" value="1"/>
</dbReference>
<evidence type="ECO:0000256" key="5">
    <source>
        <dbReference type="ARBA" id="ARBA00022840"/>
    </source>
</evidence>